<dbReference type="EMBL" id="FNGY01000002">
    <property type="protein sequence ID" value="SDL75636.1"/>
    <property type="molecule type" value="Genomic_DNA"/>
</dbReference>
<name>A0A1G9MMX0_9SPHI</name>
<proteinExistence type="predicted"/>
<dbReference type="Proteomes" id="UP000183200">
    <property type="component" value="Unassembled WGS sequence"/>
</dbReference>
<dbReference type="PANTHER" id="PTHR43861:SF1">
    <property type="entry name" value="TRANS-ACONITATE 2-METHYLTRANSFERASE"/>
    <property type="match status" value="1"/>
</dbReference>
<dbReference type="PANTHER" id="PTHR43861">
    <property type="entry name" value="TRANS-ACONITATE 2-METHYLTRANSFERASE-RELATED"/>
    <property type="match status" value="1"/>
</dbReference>
<dbReference type="InterPro" id="IPR029063">
    <property type="entry name" value="SAM-dependent_MTases_sf"/>
</dbReference>
<evidence type="ECO:0000256" key="2">
    <source>
        <dbReference type="ARBA" id="ARBA00022679"/>
    </source>
</evidence>
<dbReference type="Pfam" id="PF13649">
    <property type="entry name" value="Methyltransf_25"/>
    <property type="match status" value="1"/>
</dbReference>
<evidence type="ECO:0000313" key="4">
    <source>
        <dbReference type="EMBL" id="SDL75636.1"/>
    </source>
</evidence>
<evidence type="ECO:0000256" key="1">
    <source>
        <dbReference type="ARBA" id="ARBA00022603"/>
    </source>
</evidence>
<protein>
    <submittedName>
        <fullName evidence="4">Methyltransferase domain-containing protein</fullName>
    </submittedName>
</protein>
<dbReference type="InterPro" id="IPR041698">
    <property type="entry name" value="Methyltransf_25"/>
</dbReference>
<keyword evidence="2 4" id="KW-0808">Transferase</keyword>
<keyword evidence="5" id="KW-1185">Reference proteome</keyword>
<organism evidence="4 5">
    <name type="scientific">Pedobacter steynii</name>
    <dbReference type="NCBI Taxonomy" id="430522"/>
    <lineage>
        <taxon>Bacteria</taxon>
        <taxon>Pseudomonadati</taxon>
        <taxon>Bacteroidota</taxon>
        <taxon>Sphingobacteriia</taxon>
        <taxon>Sphingobacteriales</taxon>
        <taxon>Sphingobacteriaceae</taxon>
        <taxon>Pedobacter</taxon>
    </lineage>
</organism>
<dbReference type="CDD" id="cd02440">
    <property type="entry name" value="AdoMet_MTases"/>
    <property type="match status" value="1"/>
</dbReference>
<dbReference type="GO" id="GO:0032259">
    <property type="term" value="P:methylation"/>
    <property type="evidence" value="ECO:0007669"/>
    <property type="project" value="UniProtKB-KW"/>
</dbReference>
<dbReference type="STRING" id="430522.BFS30_16420"/>
<feature type="domain" description="Methyltransferase" evidence="3">
    <location>
        <begin position="51"/>
        <end position="140"/>
    </location>
</feature>
<accession>A0A1G9MMX0</accession>
<gene>
    <name evidence="4" type="ORF">SAMN05421820_10266</name>
</gene>
<evidence type="ECO:0000313" key="5">
    <source>
        <dbReference type="Proteomes" id="UP000183200"/>
    </source>
</evidence>
<dbReference type="RefSeq" id="WP_074604998.1">
    <property type="nucleotide sequence ID" value="NZ_FNGY01000002.1"/>
</dbReference>
<evidence type="ECO:0000259" key="3">
    <source>
        <dbReference type="Pfam" id="PF13649"/>
    </source>
</evidence>
<dbReference type="AlphaFoldDB" id="A0A1G9MMX0"/>
<reference evidence="5" key="1">
    <citation type="submission" date="2016-10" db="EMBL/GenBank/DDBJ databases">
        <authorList>
            <person name="Varghese N."/>
            <person name="Submissions S."/>
        </authorList>
    </citation>
    <scope>NUCLEOTIDE SEQUENCE [LARGE SCALE GENOMIC DNA]</scope>
    <source>
        <strain evidence="5">DSM 19110</strain>
    </source>
</reference>
<sequence length="212" mass="24104">MNSQEKILSCYNKVADDYAADRWDELSKKNLDRLLLTEFAAVNKDKGPCADFGCGPGQTTKFLYGNGLKDITGIDLSPAMISAAQKLSPEIKFETGDMLNIAYPPEYFASVLAFYSIVHFDTEQVRKCFGEINRVLKTGGNFLFSFHAGDQIVHFDKAHDKEIDIDLYFFKTDDIIELLSETGFSILDAIERRPHESMEYPTRRAYIWAEKI</sequence>
<dbReference type="SUPFAM" id="SSF53335">
    <property type="entry name" value="S-adenosyl-L-methionine-dependent methyltransferases"/>
    <property type="match status" value="1"/>
</dbReference>
<dbReference type="GO" id="GO:0008168">
    <property type="term" value="F:methyltransferase activity"/>
    <property type="evidence" value="ECO:0007669"/>
    <property type="project" value="UniProtKB-KW"/>
</dbReference>
<keyword evidence="1 4" id="KW-0489">Methyltransferase</keyword>
<dbReference type="Gene3D" id="3.40.50.150">
    <property type="entry name" value="Vaccinia Virus protein VP39"/>
    <property type="match status" value="1"/>
</dbReference>
<dbReference type="OrthoDB" id="9789123at2"/>